<feature type="non-terminal residue" evidence="2">
    <location>
        <position position="88"/>
    </location>
</feature>
<protein>
    <recommendedName>
        <fullName evidence="3">PAS domain-containing protein</fullName>
    </recommendedName>
</protein>
<evidence type="ECO:0000313" key="2">
    <source>
        <dbReference type="EMBL" id="GAJ15926.1"/>
    </source>
</evidence>
<evidence type="ECO:0000256" key="1">
    <source>
        <dbReference type="SAM" id="MobiDB-lite"/>
    </source>
</evidence>
<accession>X1VK78</accession>
<organism evidence="2">
    <name type="scientific">marine sediment metagenome</name>
    <dbReference type="NCBI Taxonomy" id="412755"/>
    <lineage>
        <taxon>unclassified sequences</taxon>
        <taxon>metagenomes</taxon>
        <taxon>ecological metagenomes</taxon>
    </lineage>
</organism>
<comment type="caution">
    <text evidence="2">The sequence shown here is derived from an EMBL/GenBank/DDBJ whole genome shotgun (WGS) entry which is preliminary data.</text>
</comment>
<dbReference type="InterPro" id="IPR035965">
    <property type="entry name" value="PAS-like_dom_sf"/>
</dbReference>
<gene>
    <name evidence="2" type="ORF">S12H4_42811</name>
</gene>
<dbReference type="EMBL" id="BARW01026224">
    <property type="protein sequence ID" value="GAJ15926.1"/>
    <property type="molecule type" value="Genomic_DNA"/>
</dbReference>
<feature type="region of interest" description="Disordered" evidence="1">
    <location>
        <begin position="1"/>
        <end position="24"/>
    </location>
</feature>
<name>X1VK78_9ZZZZ</name>
<dbReference type="AlphaFoldDB" id="X1VK78"/>
<reference evidence="2" key="1">
    <citation type="journal article" date="2014" name="Front. Microbiol.">
        <title>High frequency of phylogenetically diverse reductive dehalogenase-homologous genes in deep subseafloor sedimentary metagenomes.</title>
        <authorList>
            <person name="Kawai M."/>
            <person name="Futagami T."/>
            <person name="Toyoda A."/>
            <person name="Takaki Y."/>
            <person name="Nishi S."/>
            <person name="Hori S."/>
            <person name="Arai W."/>
            <person name="Tsubouchi T."/>
            <person name="Morono Y."/>
            <person name="Uchiyama I."/>
            <person name="Ito T."/>
            <person name="Fujiyama A."/>
            <person name="Inagaki F."/>
            <person name="Takami H."/>
        </authorList>
    </citation>
    <scope>NUCLEOTIDE SEQUENCE</scope>
    <source>
        <strain evidence="2">Expedition CK06-06</strain>
    </source>
</reference>
<dbReference type="Gene3D" id="3.30.450.20">
    <property type="entry name" value="PAS domain"/>
    <property type="match status" value="1"/>
</dbReference>
<proteinExistence type="predicted"/>
<evidence type="ECO:0008006" key="3">
    <source>
        <dbReference type="Google" id="ProtNLM"/>
    </source>
</evidence>
<dbReference type="SUPFAM" id="SSF55785">
    <property type="entry name" value="PYP-like sensor domain (PAS domain)"/>
    <property type="match status" value="1"/>
</dbReference>
<sequence length="88" mass="10418">MPQKTKQSTKSKSPLKTRNQLKTENHNIRHMLETILEQTHILIAYQDPDFNFILVNRAYAEADKREPSFYPGKNHFDLFPNAENEKIF</sequence>